<proteinExistence type="predicted"/>
<accession>A0AAN9Q9W9</accession>
<evidence type="ECO:0000256" key="1">
    <source>
        <dbReference type="SAM" id="SignalP"/>
    </source>
</evidence>
<comment type="caution">
    <text evidence="2">The sequence shown here is derived from an EMBL/GenBank/DDBJ whole genome shotgun (WGS) entry which is preliminary data.</text>
</comment>
<name>A0AAN9Q9W9_CANGL</name>
<reference evidence="2 3" key="1">
    <citation type="submission" date="2024-01" db="EMBL/GenBank/DDBJ databases">
        <title>The genomes of 5 underutilized Papilionoideae crops provide insights into root nodulation and disease resistanc.</title>
        <authorList>
            <person name="Jiang F."/>
        </authorList>
    </citation>
    <scope>NUCLEOTIDE SEQUENCE [LARGE SCALE GENOMIC DNA]</scope>
    <source>
        <strain evidence="2">LVBAO_FW01</strain>
        <tissue evidence="2">Leaves</tissue>
    </source>
</reference>
<keyword evidence="3" id="KW-1185">Reference proteome</keyword>
<feature type="chain" id="PRO_5042913621" evidence="1">
    <location>
        <begin position="17"/>
        <end position="78"/>
    </location>
</feature>
<protein>
    <submittedName>
        <fullName evidence="2">Uncharacterized protein</fullName>
    </submittedName>
</protein>
<gene>
    <name evidence="2" type="ORF">VNO77_21784</name>
</gene>
<keyword evidence="1" id="KW-0732">Signal</keyword>
<dbReference type="EMBL" id="JAYMYQ010000005">
    <property type="protein sequence ID" value="KAK7327696.1"/>
    <property type="molecule type" value="Genomic_DNA"/>
</dbReference>
<evidence type="ECO:0000313" key="3">
    <source>
        <dbReference type="Proteomes" id="UP001367508"/>
    </source>
</evidence>
<sequence length="78" mass="9066">MTRVFFVSCYVSLYLCCLPHNPLRSIDRSFVYNAYVLLIQDGEEEDGSHKKVVELKAQDFEVEAEYFVVVVAEKEEQV</sequence>
<dbReference type="AlphaFoldDB" id="A0AAN9Q9W9"/>
<feature type="signal peptide" evidence="1">
    <location>
        <begin position="1"/>
        <end position="16"/>
    </location>
</feature>
<evidence type="ECO:0000313" key="2">
    <source>
        <dbReference type="EMBL" id="KAK7327696.1"/>
    </source>
</evidence>
<dbReference type="Proteomes" id="UP001367508">
    <property type="component" value="Unassembled WGS sequence"/>
</dbReference>
<organism evidence="2 3">
    <name type="scientific">Canavalia gladiata</name>
    <name type="common">Sword bean</name>
    <name type="synonym">Dolichos gladiatus</name>
    <dbReference type="NCBI Taxonomy" id="3824"/>
    <lineage>
        <taxon>Eukaryota</taxon>
        <taxon>Viridiplantae</taxon>
        <taxon>Streptophyta</taxon>
        <taxon>Embryophyta</taxon>
        <taxon>Tracheophyta</taxon>
        <taxon>Spermatophyta</taxon>
        <taxon>Magnoliopsida</taxon>
        <taxon>eudicotyledons</taxon>
        <taxon>Gunneridae</taxon>
        <taxon>Pentapetalae</taxon>
        <taxon>rosids</taxon>
        <taxon>fabids</taxon>
        <taxon>Fabales</taxon>
        <taxon>Fabaceae</taxon>
        <taxon>Papilionoideae</taxon>
        <taxon>50 kb inversion clade</taxon>
        <taxon>NPAAA clade</taxon>
        <taxon>indigoferoid/millettioid clade</taxon>
        <taxon>Phaseoleae</taxon>
        <taxon>Canavalia</taxon>
    </lineage>
</organism>